<protein>
    <recommendedName>
        <fullName evidence="2">Trichothecene 3-O-acetyltransferase-like N-terminal domain-containing protein</fullName>
    </recommendedName>
</protein>
<accession>A0A6H0Y3B9</accession>
<reference evidence="3 4" key="1">
    <citation type="journal article" date="2016" name="Sci. Rep.">
        <title>Peltaster fructicola genome reveals evolution from an invasive phytopathogen to an ectophytic parasite.</title>
        <authorList>
            <person name="Xu C."/>
            <person name="Chen H."/>
            <person name="Gleason M.L."/>
            <person name="Xu J.R."/>
            <person name="Liu H."/>
            <person name="Zhang R."/>
            <person name="Sun G."/>
        </authorList>
    </citation>
    <scope>NUCLEOTIDE SEQUENCE [LARGE SCALE GENOMIC DNA]</scope>
    <source>
        <strain evidence="3 4">LNHT1506</strain>
    </source>
</reference>
<keyword evidence="1" id="KW-0808">Transferase</keyword>
<dbReference type="AlphaFoldDB" id="A0A6H0Y3B9"/>
<organism evidence="3 4">
    <name type="scientific">Peltaster fructicola</name>
    <dbReference type="NCBI Taxonomy" id="286661"/>
    <lineage>
        <taxon>Eukaryota</taxon>
        <taxon>Fungi</taxon>
        <taxon>Dikarya</taxon>
        <taxon>Ascomycota</taxon>
        <taxon>Pezizomycotina</taxon>
        <taxon>Dothideomycetes</taxon>
        <taxon>Dothideomycetes incertae sedis</taxon>
        <taxon>Peltaster</taxon>
    </lineage>
</organism>
<evidence type="ECO:0000256" key="1">
    <source>
        <dbReference type="ARBA" id="ARBA00022679"/>
    </source>
</evidence>
<keyword evidence="4" id="KW-1185">Reference proteome</keyword>
<dbReference type="InterPro" id="IPR023213">
    <property type="entry name" value="CAT-like_dom_sf"/>
</dbReference>
<dbReference type="GO" id="GO:0016747">
    <property type="term" value="F:acyltransferase activity, transferring groups other than amino-acyl groups"/>
    <property type="evidence" value="ECO:0007669"/>
    <property type="project" value="TreeGrafter"/>
</dbReference>
<gene>
    <name evidence="3" type="ORF">AMS68_006963</name>
</gene>
<sequence>MAPSIVTTGSTWVEPAGPVVPKTIVCSAIENQCAQVYPAVAWFIANKKGTKDPLTHYDQLKRGLARVAYQQPILGGTLRQDDRGAYSVEIPPAPRAGIRFHYRDLRSDMSFPTFKELEVRKFPHIDAKQDGLFALLPGLEDDFPSSSDGDPTCLAQFMAIRGGMIIIMAWTHQVGDLVQPRVSAVEWAAHTTALAEAENAGLPEPPLPAVFADELYDRSRLLPHIPHLLSFEEVNEICDRRGDVFVFDPTDPEKTARLMSTVFPTAWLSEKEMNNEDHLRTELGAMILFPLKDLQKLQAIAQASASGKLSVVNVIIAFLWQRMYIARNALEGTLAADAEIIKQRCTEPAIIFPGDIRTRMDPPLPQGFLGAAVDIFKAAVPSVGLIPENGSEAAMSRSLAAAATAVRDSNKAWDQEAHKELLQLFQSAPVSVPFLPKGPIDFLVTDHTRNSAFVTCAWGPGLGQAVDIREPYFKRDMPQGEITIMPRKPNGDIDVMLCAERVTMQRLFNDPLIKQFAQPLFMAHNVPEAVAADKAAEFTPSARL</sequence>
<dbReference type="PANTHER" id="PTHR31642:SF310">
    <property type="entry name" value="FATTY ALCOHOL:CAFFEOYL-COA ACYLTRANSFERASE"/>
    <property type="match status" value="1"/>
</dbReference>
<dbReference type="InterPro" id="IPR054710">
    <property type="entry name" value="Tri101-like_N"/>
</dbReference>
<evidence type="ECO:0000313" key="3">
    <source>
        <dbReference type="EMBL" id="QIX01446.1"/>
    </source>
</evidence>
<dbReference type="Gene3D" id="3.30.559.10">
    <property type="entry name" value="Chloramphenicol acetyltransferase-like domain"/>
    <property type="match status" value="2"/>
</dbReference>
<dbReference type="Proteomes" id="UP000503462">
    <property type="component" value="Chromosome 5"/>
</dbReference>
<dbReference type="EMBL" id="CP051143">
    <property type="protein sequence ID" value="QIX01446.1"/>
    <property type="molecule type" value="Genomic_DNA"/>
</dbReference>
<name>A0A6H0Y3B9_9PEZI</name>
<evidence type="ECO:0000259" key="2">
    <source>
        <dbReference type="Pfam" id="PF22664"/>
    </source>
</evidence>
<dbReference type="OrthoDB" id="1862401at2759"/>
<dbReference type="PANTHER" id="PTHR31642">
    <property type="entry name" value="TRICHOTHECENE 3-O-ACETYLTRANSFERASE"/>
    <property type="match status" value="1"/>
</dbReference>
<dbReference type="Pfam" id="PF22664">
    <property type="entry name" value="TRI-like_N"/>
    <property type="match status" value="1"/>
</dbReference>
<dbReference type="GO" id="GO:0044550">
    <property type="term" value="P:secondary metabolite biosynthetic process"/>
    <property type="evidence" value="ECO:0007669"/>
    <property type="project" value="TreeGrafter"/>
</dbReference>
<feature type="domain" description="Trichothecene 3-O-acetyltransferase-like N-terminal" evidence="2">
    <location>
        <begin position="57"/>
        <end position="178"/>
    </location>
</feature>
<evidence type="ECO:0000313" key="4">
    <source>
        <dbReference type="Proteomes" id="UP000503462"/>
    </source>
</evidence>
<dbReference type="InterPro" id="IPR050317">
    <property type="entry name" value="Plant_Fungal_Acyltransferase"/>
</dbReference>
<proteinExistence type="predicted"/>